<keyword evidence="2" id="KW-1185">Reference proteome</keyword>
<protein>
    <submittedName>
        <fullName evidence="1">Uncharacterized protein</fullName>
    </submittedName>
</protein>
<evidence type="ECO:0000313" key="1">
    <source>
        <dbReference type="EMBL" id="KAK9053590.1"/>
    </source>
</evidence>
<proteinExistence type="predicted"/>
<accession>A0AAP0CBY8</accession>
<name>A0AAP0CBY8_9ASTR</name>
<dbReference type="Proteomes" id="UP001408789">
    <property type="component" value="Unassembled WGS sequence"/>
</dbReference>
<dbReference type="EMBL" id="JBCNJP010000025">
    <property type="protein sequence ID" value="KAK9053590.1"/>
    <property type="molecule type" value="Genomic_DNA"/>
</dbReference>
<comment type="caution">
    <text evidence="1">The sequence shown here is derived from an EMBL/GenBank/DDBJ whole genome shotgun (WGS) entry which is preliminary data.</text>
</comment>
<gene>
    <name evidence="1" type="ORF">SSX86_024664</name>
</gene>
<dbReference type="AlphaFoldDB" id="A0AAP0CBY8"/>
<organism evidence="1 2">
    <name type="scientific">Deinandra increscens subsp. villosa</name>
    <dbReference type="NCBI Taxonomy" id="3103831"/>
    <lineage>
        <taxon>Eukaryota</taxon>
        <taxon>Viridiplantae</taxon>
        <taxon>Streptophyta</taxon>
        <taxon>Embryophyta</taxon>
        <taxon>Tracheophyta</taxon>
        <taxon>Spermatophyta</taxon>
        <taxon>Magnoliopsida</taxon>
        <taxon>eudicotyledons</taxon>
        <taxon>Gunneridae</taxon>
        <taxon>Pentapetalae</taxon>
        <taxon>asterids</taxon>
        <taxon>campanulids</taxon>
        <taxon>Asterales</taxon>
        <taxon>Asteraceae</taxon>
        <taxon>Asteroideae</taxon>
        <taxon>Heliantheae alliance</taxon>
        <taxon>Madieae</taxon>
        <taxon>Madiinae</taxon>
        <taxon>Deinandra</taxon>
    </lineage>
</organism>
<evidence type="ECO:0000313" key="2">
    <source>
        <dbReference type="Proteomes" id="UP001408789"/>
    </source>
</evidence>
<reference evidence="1 2" key="1">
    <citation type="submission" date="2024-04" db="EMBL/GenBank/DDBJ databases">
        <title>The reference genome of an endangered Asteraceae, Deinandra increscens subsp. villosa, native to the Central Coast of California.</title>
        <authorList>
            <person name="Guilliams M."/>
            <person name="Hasenstab-Lehman K."/>
            <person name="Meyer R."/>
            <person name="Mcevoy S."/>
        </authorList>
    </citation>
    <scope>NUCLEOTIDE SEQUENCE [LARGE SCALE GENOMIC DNA]</scope>
    <source>
        <tissue evidence="1">Leaf</tissue>
    </source>
</reference>
<sequence length="190" mass="21889">MNPTMKRISIEDRDEGVVVAPIRVRKWKPRKEEGLAAMVSVFLVDLSMEGDLRDLRQIGGLPFLGCDILISIVYLHIGQEIQKSRVILRYSPLANCLFVFLQNVRTNADDLHEYLALIVTSCWKEDPNARLDFSRTIQMLLHYLSYTTNSLPLEPAAAIPPQIFDVFVPDSHQKRPYRRNLVLWITKPSR</sequence>